<sequence length="405" mass="46164">MRILIITDSYPPEVRSSSHLMKEMADGLTERGHRVYVVTSWPEHHVVGGRKIYSGVNVEEKITVIRAKALPHHNVSFILKGISQLFLPYIFFRQIKRNIREEIDIVFVHSPPLPLAIAANLVKNRYGAKFCLNVQDFFPQNAVDLGVLRNPFLTSFFRRMERWAYKNCDFIITPSDSHKKFLIEKRGVSSSKINVVSHWIDIKPFKEAKTTGRFRGLYGLKDKFVFVFGGVLGPSQGLEIFLKIASNLKKYKDIVFLFSAEGSEKNKLLALKESLKLDNVQFRPLVSKEDYPWFLKDADVGFLSLTSANTTPAVPAKLMGYMAAGLPVLAFLHKESDGIKIVREADCGLATVSDDPKEMLKLTEKIYLEKEKLKKYGSNSFEYALSHFTKDVCLDKIERIFESML</sequence>
<evidence type="ECO:0000259" key="2">
    <source>
        <dbReference type="Pfam" id="PF13439"/>
    </source>
</evidence>
<dbReference type="InterPro" id="IPR001296">
    <property type="entry name" value="Glyco_trans_1"/>
</dbReference>
<name>A0A0G1UBH5_9BACT</name>
<organism evidence="3 4">
    <name type="scientific">Candidatus Jorgensenbacteria bacterium GW2011_GWA1_48_11</name>
    <dbReference type="NCBI Taxonomy" id="1618660"/>
    <lineage>
        <taxon>Bacteria</taxon>
        <taxon>Candidatus Joergenseniibacteriota</taxon>
    </lineage>
</organism>
<dbReference type="InterPro" id="IPR028098">
    <property type="entry name" value="Glyco_trans_4-like_N"/>
</dbReference>
<dbReference type="EMBL" id="LCPF01000001">
    <property type="protein sequence ID" value="KKU91469.1"/>
    <property type="molecule type" value="Genomic_DNA"/>
</dbReference>
<dbReference type="Proteomes" id="UP000034956">
    <property type="component" value="Unassembled WGS sequence"/>
</dbReference>
<dbReference type="PANTHER" id="PTHR45947">
    <property type="entry name" value="SULFOQUINOVOSYL TRANSFERASE SQD2"/>
    <property type="match status" value="1"/>
</dbReference>
<dbReference type="AlphaFoldDB" id="A0A0G1UBH5"/>
<dbReference type="Pfam" id="PF13439">
    <property type="entry name" value="Glyco_transf_4"/>
    <property type="match status" value="1"/>
</dbReference>
<evidence type="ECO:0000313" key="4">
    <source>
        <dbReference type="Proteomes" id="UP000034956"/>
    </source>
</evidence>
<dbReference type="PANTHER" id="PTHR45947:SF3">
    <property type="entry name" value="SULFOQUINOVOSYL TRANSFERASE SQD2"/>
    <property type="match status" value="1"/>
</dbReference>
<comment type="caution">
    <text evidence="3">The sequence shown here is derived from an EMBL/GenBank/DDBJ whole genome shotgun (WGS) entry which is preliminary data.</text>
</comment>
<feature type="domain" description="Glycosyltransferase subfamily 4-like N-terminal" evidence="2">
    <location>
        <begin position="21"/>
        <end position="202"/>
    </location>
</feature>
<protein>
    <submittedName>
        <fullName evidence="3">Lipopolysaccharide biosynthesis protein</fullName>
    </submittedName>
</protein>
<proteinExistence type="predicted"/>
<dbReference type="SUPFAM" id="SSF53756">
    <property type="entry name" value="UDP-Glycosyltransferase/glycogen phosphorylase"/>
    <property type="match status" value="1"/>
</dbReference>
<feature type="domain" description="Glycosyl transferase family 1" evidence="1">
    <location>
        <begin position="221"/>
        <end position="380"/>
    </location>
</feature>
<dbReference type="InterPro" id="IPR050194">
    <property type="entry name" value="Glycosyltransferase_grp1"/>
</dbReference>
<dbReference type="GO" id="GO:0016758">
    <property type="term" value="F:hexosyltransferase activity"/>
    <property type="evidence" value="ECO:0007669"/>
    <property type="project" value="TreeGrafter"/>
</dbReference>
<reference evidence="3 4" key="1">
    <citation type="journal article" date="2015" name="Nature">
        <title>rRNA introns, odd ribosomes, and small enigmatic genomes across a large radiation of phyla.</title>
        <authorList>
            <person name="Brown C.T."/>
            <person name="Hug L.A."/>
            <person name="Thomas B.C."/>
            <person name="Sharon I."/>
            <person name="Castelle C.J."/>
            <person name="Singh A."/>
            <person name="Wilkins M.J."/>
            <person name="Williams K.H."/>
            <person name="Banfield J.F."/>
        </authorList>
    </citation>
    <scope>NUCLEOTIDE SEQUENCE [LARGE SCALE GENOMIC DNA]</scope>
</reference>
<gene>
    <name evidence="3" type="ORF">UY23_C0001G0075</name>
</gene>
<accession>A0A0G1UBH5</accession>
<dbReference type="CDD" id="cd03794">
    <property type="entry name" value="GT4_WbuB-like"/>
    <property type="match status" value="1"/>
</dbReference>
<dbReference type="Pfam" id="PF00534">
    <property type="entry name" value="Glycos_transf_1"/>
    <property type="match status" value="1"/>
</dbReference>
<evidence type="ECO:0000259" key="1">
    <source>
        <dbReference type="Pfam" id="PF00534"/>
    </source>
</evidence>
<evidence type="ECO:0000313" key="3">
    <source>
        <dbReference type="EMBL" id="KKU91469.1"/>
    </source>
</evidence>
<dbReference type="Gene3D" id="3.40.50.2000">
    <property type="entry name" value="Glycogen Phosphorylase B"/>
    <property type="match status" value="2"/>
</dbReference>